<protein>
    <recommendedName>
        <fullName evidence="1">Phosphodiester glycosidase domain-containing protein</fullName>
    </recommendedName>
</protein>
<dbReference type="AlphaFoldDB" id="A0A512TS96"/>
<sequence length="100" mass="11182">MVNSKEILKKLVRFYAKSTSLSKMISPNNFVFVVVDGRDNGYSRGMTLNEFSQLFEDLGCTYAYNLDGGGSSTMYFNGRVVNNPGGKDSERKVSDIIYIN</sequence>
<evidence type="ECO:0000313" key="3">
    <source>
        <dbReference type="Proteomes" id="UP000321089"/>
    </source>
</evidence>
<dbReference type="Proteomes" id="UP000321089">
    <property type="component" value="Unassembled WGS sequence"/>
</dbReference>
<dbReference type="PANTHER" id="PTHR40446">
    <property type="entry name" value="N-ACETYLGLUCOSAMINE-1-PHOSPHODIESTER ALPHA-N-ACETYLGLUCOSAMINIDASE"/>
    <property type="match status" value="1"/>
</dbReference>
<dbReference type="Pfam" id="PF09992">
    <property type="entry name" value="NAGPA"/>
    <property type="match status" value="1"/>
</dbReference>
<accession>A0A512TS96</accession>
<proteinExistence type="predicted"/>
<gene>
    <name evidence="2" type="ORF">CBU02nite_36110</name>
</gene>
<dbReference type="PANTHER" id="PTHR40446:SF2">
    <property type="entry name" value="N-ACETYLGLUCOSAMINE-1-PHOSPHODIESTER ALPHA-N-ACETYLGLUCOSAMINIDASE"/>
    <property type="match status" value="1"/>
</dbReference>
<evidence type="ECO:0000313" key="2">
    <source>
        <dbReference type="EMBL" id="GEQ23105.1"/>
    </source>
</evidence>
<reference evidence="2 3" key="1">
    <citation type="submission" date="2019-07" db="EMBL/GenBank/DDBJ databases">
        <title>Whole genome shotgun sequence of Clostridium butyricum NBRC 3858.</title>
        <authorList>
            <person name="Hosoyama A."/>
            <person name="Uohara A."/>
            <person name="Ohji S."/>
            <person name="Ichikawa N."/>
        </authorList>
    </citation>
    <scope>NUCLEOTIDE SEQUENCE [LARGE SCALE GENOMIC DNA]</scope>
    <source>
        <strain evidence="2 3">NBRC 3858</strain>
    </source>
</reference>
<dbReference type="InterPro" id="IPR018711">
    <property type="entry name" value="NAGPA"/>
</dbReference>
<comment type="caution">
    <text evidence="2">The sequence shown here is derived from an EMBL/GenBank/DDBJ whole genome shotgun (WGS) entry which is preliminary data.</text>
</comment>
<organism evidence="2 3">
    <name type="scientific">Clostridium butyricum</name>
    <dbReference type="NCBI Taxonomy" id="1492"/>
    <lineage>
        <taxon>Bacteria</taxon>
        <taxon>Bacillati</taxon>
        <taxon>Bacillota</taxon>
        <taxon>Clostridia</taxon>
        <taxon>Eubacteriales</taxon>
        <taxon>Clostridiaceae</taxon>
        <taxon>Clostridium</taxon>
    </lineage>
</organism>
<dbReference type="EMBL" id="BKBC01000077">
    <property type="protein sequence ID" value="GEQ23105.1"/>
    <property type="molecule type" value="Genomic_DNA"/>
</dbReference>
<name>A0A512TS96_CLOBU</name>
<feature type="domain" description="Phosphodiester glycosidase" evidence="1">
    <location>
        <begin position="29"/>
        <end position="99"/>
    </location>
</feature>
<dbReference type="RefSeq" id="WP_024039849.1">
    <property type="nucleotide sequence ID" value="NZ_BKBC01000077.1"/>
</dbReference>
<evidence type="ECO:0000259" key="1">
    <source>
        <dbReference type="Pfam" id="PF09992"/>
    </source>
</evidence>